<dbReference type="AlphaFoldDB" id="A0AAV4V6L0"/>
<dbReference type="EMBL" id="BPLR01013984">
    <property type="protein sequence ID" value="GIY65373.1"/>
    <property type="molecule type" value="Genomic_DNA"/>
</dbReference>
<protein>
    <submittedName>
        <fullName evidence="1">Uncharacterized protein</fullName>
    </submittedName>
</protein>
<evidence type="ECO:0000313" key="1">
    <source>
        <dbReference type="EMBL" id="GIY65373.1"/>
    </source>
</evidence>
<proteinExistence type="predicted"/>
<dbReference type="Proteomes" id="UP001054945">
    <property type="component" value="Unassembled WGS sequence"/>
</dbReference>
<sequence>MKEPLFFLSNNACTVKLEKRKVYQAAITMCDLCFSDQRKRENNRALDNRAMLEDFPKTVKAIAINN</sequence>
<evidence type="ECO:0000313" key="2">
    <source>
        <dbReference type="Proteomes" id="UP001054945"/>
    </source>
</evidence>
<accession>A0AAV4V6L0</accession>
<gene>
    <name evidence="1" type="ORF">CEXT_777101</name>
</gene>
<organism evidence="1 2">
    <name type="scientific">Caerostris extrusa</name>
    <name type="common">Bark spider</name>
    <name type="synonym">Caerostris bankana</name>
    <dbReference type="NCBI Taxonomy" id="172846"/>
    <lineage>
        <taxon>Eukaryota</taxon>
        <taxon>Metazoa</taxon>
        <taxon>Ecdysozoa</taxon>
        <taxon>Arthropoda</taxon>
        <taxon>Chelicerata</taxon>
        <taxon>Arachnida</taxon>
        <taxon>Araneae</taxon>
        <taxon>Araneomorphae</taxon>
        <taxon>Entelegynae</taxon>
        <taxon>Araneoidea</taxon>
        <taxon>Araneidae</taxon>
        <taxon>Caerostris</taxon>
    </lineage>
</organism>
<reference evidence="1 2" key="1">
    <citation type="submission" date="2021-06" db="EMBL/GenBank/DDBJ databases">
        <title>Caerostris extrusa draft genome.</title>
        <authorList>
            <person name="Kono N."/>
            <person name="Arakawa K."/>
        </authorList>
    </citation>
    <scope>NUCLEOTIDE SEQUENCE [LARGE SCALE GENOMIC DNA]</scope>
</reference>
<name>A0AAV4V6L0_CAEEX</name>
<keyword evidence="2" id="KW-1185">Reference proteome</keyword>
<comment type="caution">
    <text evidence="1">The sequence shown here is derived from an EMBL/GenBank/DDBJ whole genome shotgun (WGS) entry which is preliminary data.</text>
</comment>